<evidence type="ECO:0000313" key="1">
    <source>
        <dbReference type="EMBL" id="SDD15773.1"/>
    </source>
</evidence>
<protein>
    <submittedName>
        <fullName evidence="1">Uncharacterized protein</fullName>
    </submittedName>
</protein>
<dbReference type="EMBL" id="FNAD01000002">
    <property type="protein sequence ID" value="SDD15773.1"/>
    <property type="molecule type" value="Genomic_DNA"/>
</dbReference>
<accession>A0A1G6SG82</accession>
<dbReference type="AlphaFoldDB" id="A0A1G6SG82"/>
<keyword evidence="2" id="KW-1185">Reference proteome</keyword>
<organism evidence="1 2">
    <name type="scientific">Glycomyces harbinensis</name>
    <dbReference type="NCBI Taxonomy" id="58114"/>
    <lineage>
        <taxon>Bacteria</taxon>
        <taxon>Bacillati</taxon>
        <taxon>Actinomycetota</taxon>
        <taxon>Actinomycetes</taxon>
        <taxon>Glycomycetales</taxon>
        <taxon>Glycomycetaceae</taxon>
        <taxon>Glycomyces</taxon>
    </lineage>
</organism>
<gene>
    <name evidence="1" type="ORF">SAMN05216270_10278</name>
</gene>
<evidence type="ECO:0000313" key="2">
    <source>
        <dbReference type="Proteomes" id="UP000198949"/>
    </source>
</evidence>
<dbReference type="Proteomes" id="UP000198949">
    <property type="component" value="Unassembled WGS sequence"/>
</dbReference>
<reference evidence="2" key="1">
    <citation type="submission" date="2016-10" db="EMBL/GenBank/DDBJ databases">
        <authorList>
            <person name="Varghese N."/>
            <person name="Submissions S."/>
        </authorList>
    </citation>
    <scope>NUCLEOTIDE SEQUENCE [LARGE SCALE GENOMIC DNA]</scope>
    <source>
        <strain evidence="2">CGMCC 4.3516</strain>
    </source>
</reference>
<sequence length="49" mass="5488">MWCGFSSRPGHVTDPYAPELAEYDFTPSFLVQATYDRDGNELTAEMISA</sequence>
<proteinExistence type="predicted"/>
<name>A0A1G6SG82_9ACTN</name>